<organism evidence="1 2">
    <name type="scientific">Trueperella bonasi</name>
    <dbReference type="NCBI Taxonomy" id="312286"/>
    <lineage>
        <taxon>Bacteria</taxon>
        <taxon>Bacillati</taxon>
        <taxon>Actinomycetota</taxon>
        <taxon>Actinomycetes</taxon>
        <taxon>Actinomycetales</taxon>
        <taxon>Actinomycetaceae</taxon>
        <taxon>Trueperella</taxon>
    </lineage>
</organism>
<accession>A0ABT9NFL7</accession>
<reference evidence="1 2" key="1">
    <citation type="submission" date="2023-07" db="EMBL/GenBank/DDBJ databases">
        <title>Sequencing the genomes of 1000 actinobacteria strains.</title>
        <authorList>
            <person name="Klenk H.-P."/>
        </authorList>
    </citation>
    <scope>NUCLEOTIDE SEQUENCE [LARGE SCALE GENOMIC DNA]</scope>
    <source>
        <strain evidence="1 2">DSM 17163</strain>
    </source>
</reference>
<name>A0ABT9NFL7_9ACTO</name>
<evidence type="ECO:0000313" key="1">
    <source>
        <dbReference type="EMBL" id="MDP9806186.1"/>
    </source>
</evidence>
<dbReference type="Proteomes" id="UP001243212">
    <property type="component" value="Unassembled WGS sequence"/>
</dbReference>
<evidence type="ECO:0008006" key="3">
    <source>
        <dbReference type="Google" id="ProtNLM"/>
    </source>
</evidence>
<keyword evidence="2" id="KW-1185">Reference proteome</keyword>
<evidence type="ECO:0000313" key="2">
    <source>
        <dbReference type="Proteomes" id="UP001243212"/>
    </source>
</evidence>
<gene>
    <name evidence="1" type="ORF">J2S70_000768</name>
</gene>
<sequence length="194" mass="21879">MYFLIDGENIDATLGVNILKRAPHPEERPRWDRVLKYDPWAPEHLEADDPSHDARTAKGLFFLNAKQRTAMTFVQALLAIGWTPILLTCEEPSVKIVDAGIQRTLAAIGESRPGADIIIATHDVDYLPHIADLLDAGHRVAIVCFREFLSAQIAELENRGLLIVDLEYDVGAFNQMLNRLYPIDLKDFDPMDFL</sequence>
<comment type="caution">
    <text evidence="1">The sequence shown here is derived from an EMBL/GenBank/DDBJ whole genome shotgun (WGS) entry which is preliminary data.</text>
</comment>
<dbReference type="RefSeq" id="WP_307682421.1">
    <property type="nucleotide sequence ID" value="NZ_JAUSQX010000001.1"/>
</dbReference>
<proteinExistence type="predicted"/>
<protein>
    <recommendedName>
        <fullName evidence="3">NYN domain-containing protein</fullName>
    </recommendedName>
</protein>
<dbReference type="EMBL" id="JAUSQX010000001">
    <property type="protein sequence ID" value="MDP9806186.1"/>
    <property type="molecule type" value="Genomic_DNA"/>
</dbReference>